<dbReference type="SUPFAM" id="SSF82199">
    <property type="entry name" value="SET domain"/>
    <property type="match status" value="1"/>
</dbReference>
<dbReference type="Proteomes" id="UP000549394">
    <property type="component" value="Unassembled WGS sequence"/>
</dbReference>
<evidence type="ECO:0000259" key="5">
    <source>
        <dbReference type="PROSITE" id="PS50865"/>
    </source>
</evidence>
<reference evidence="6 7" key="1">
    <citation type="submission" date="2020-08" db="EMBL/GenBank/DDBJ databases">
        <authorList>
            <person name="Hejnol A."/>
        </authorList>
    </citation>
    <scope>NUCLEOTIDE SEQUENCE [LARGE SCALE GENOMIC DNA]</scope>
</reference>
<dbReference type="PANTHER" id="PTHR12197">
    <property type="entry name" value="HISTONE-LYSINE N-METHYLTRANSFERASE SMYD"/>
    <property type="match status" value="1"/>
</dbReference>
<organism evidence="6 7">
    <name type="scientific">Dimorphilus gyrociliatus</name>
    <dbReference type="NCBI Taxonomy" id="2664684"/>
    <lineage>
        <taxon>Eukaryota</taxon>
        <taxon>Metazoa</taxon>
        <taxon>Spiralia</taxon>
        <taxon>Lophotrochozoa</taxon>
        <taxon>Annelida</taxon>
        <taxon>Polychaeta</taxon>
        <taxon>Polychaeta incertae sedis</taxon>
        <taxon>Dinophilidae</taxon>
        <taxon>Dimorphilus</taxon>
    </lineage>
</organism>
<evidence type="ECO:0000313" key="6">
    <source>
        <dbReference type="EMBL" id="CAD5121204.1"/>
    </source>
</evidence>
<evidence type="ECO:0000256" key="1">
    <source>
        <dbReference type="ARBA" id="ARBA00022723"/>
    </source>
</evidence>
<dbReference type="AlphaFoldDB" id="A0A7I8VXU9"/>
<keyword evidence="7" id="KW-1185">Reference proteome</keyword>
<dbReference type="Gene3D" id="2.170.270.10">
    <property type="entry name" value="SET domain"/>
    <property type="match status" value="1"/>
</dbReference>
<dbReference type="InterPro" id="IPR050869">
    <property type="entry name" value="H3K4_H4K5_MeTrfase"/>
</dbReference>
<sequence length="486" mass="56938">MTDRMEEIFDCYPYASVVETEHRESRCDFCLKLGFSGDQSPSFDETLYSAKDLDDKNLPRPTKLQKCSGCKLTFYCSKKCQKDSWKAYHKIECRCLSRSGENYIPRPEARLLLRIIIRSRNNADLQPNSIRTFNDLISHKENIEKDMKRMDEFKLIIDTLKVFTDSIYELPTPEELLTTFGKMVINTFSIIEDDITLGSGLYLDPSGMDHSCKPSALCSFAGARLRVFKLDERPSTISYIDILQYSTERIEQLEKAYYFNCQCELCSDEQLLNSERGFKCRSSDCDGYIERKNKECSKCDSQMDNNVFQESLTIDEKVGKLICEKYEINREDDCSRIYEICANLLNSVRKTYYKLNRRLAAFHRLYIDVSIGCGKFEELYKSNIFKEFIDSLRLFYGSPHSTIGMILYKQAKIEEYLGELNKAREHYYETLDEFIPYNNHSKFILELMLKTSNLEIEIERLGNIDSWTKRVFLVQTKRTNRKIDKS</sequence>
<dbReference type="SUPFAM" id="SSF144232">
    <property type="entry name" value="HIT/MYND zinc finger-like"/>
    <property type="match status" value="1"/>
</dbReference>
<comment type="caution">
    <text evidence="6">The sequence shown here is derived from an EMBL/GenBank/DDBJ whole genome shotgun (WGS) entry which is preliminary data.</text>
</comment>
<feature type="domain" description="MYND-type" evidence="5">
    <location>
        <begin position="27"/>
        <end position="93"/>
    </location>
</feature>
<keyword evidence="2 4" id="KW-0863">Zinc-finger</keyword>
<dbReference type="OrthoDB" id="265717at2759"/>
<name>A0A7I8VXU9_9ANNE</name>
<dbReference type="InterPro" id="IPR002893">
    <property type="entry name" value="Znf_MYND"/>
</dbReference>
<keyword evidence="1" id="KW-0479">Metal-binding</keyword>
<evidence type="ECO:0000313" key="7">
    <source>
        <dbReference type="Proteomes" id="UP000549394"/>
    </source>
</evidence>
<dbReference type="PANTHER" id="PTHR12197:SF251">
    <property type="entry name" value="EG:BACR7C10.4 PROTEIN"/>
    <property type="match status" value="1"/>
</dbReference>
<gene>
    <name evidence="6" type="ORF">DGYR_LOCUS9190</name>
</gene>
<dbReference type="Gene3D" id="6.10.140.2220">
    <property type="match status" value="1"/>
</dbReference>
<keyword evidence="3" id="KW-0862">Zinc</keyword>
<protein>
    <submittedName>
        <fullName evidence="6">DgyrCDS9737</fullName>
    </submittedName>
</protein>
<dbReference type="GO" id="GO:0008270">
    <property type="term" value="F:zinc ion binding"/>
    <property type="evidence" value="ECO:0007669"/>
    <property type="project" value="UniProtKB-KW"/>
</dbReference>
<evidence type="ECO:0000256" key="2">
    <source>
        <dbReference type="ARBA" id="ARBA00022771"/>
    </source>
</evidence>
<dbReference type="EMBL" id="CAJFCJ010000014">
    <property type="protein sequence ID" value="CAD5121204.1"/>
    <property type="molecule type" value="Genomic_DNA"/>
</dbReference>
<dbReference type="Pfam" id="PF01753">
    <property type="entry name" value="zf-MYND"/>
    <property type="match status" value="1"/>
</dbReference>
<dbReference type="Gene3D" id="1.10.220.160">
    <property type="match status" value="1"/>
</dbReference>
<dbReference type="GO" id="GO:0005634">
    <property type="term" value="C:nucleus"/>
    <property type="evidence" value="ECO:0007669"/>
    <property type="project" value="TreeGrafter"/>
</dbReference>
<dbReference type="PROSITE" id="PS50865">
    <property type="entry name" value="ZF_MYND_2"/>
    <property type="match status" value="1"/>
</dbReference>
<accession>A0A7I8VXU9</accession>
<evidence type="ECO:0000256" key="3">
    <source>
        <dbReference type="ARBA" id="ARBA00022833"/>
    </source>
</evidence>
<proteinExistence type="predicted"/>
<evidence type="ECO:0000256" key="4">
    <source>
        <dbReference type="PROSITE-ProRule" id="PRU00134"/>
    </source>
</evidence>
<dbReference type="InterPro" id="IPR046341">
    <property type="entry name" value="SET_dom_sf"/>
</dbReference>